<dbReference type="Proteomes" id="UP001596333">
    <property type="component" value="Unassembled WGS sequence"/>
</dbReference>
<keyword evidence="3" id="KW-0808">Transferase</keyword>
<dbReference type="InterPro" id="IPR050194">
    <property type="entry name" value="Glycosyltransferase_grp1"/>
</dbReference>
<dbReference type="InterPro" id="IPR028098">
    <property type="entry name" value="Glyco_trans_4-like_N"/>
</dbReference>
<feature type="domain" description="Glycosyl transferase family 1" evidence="1">
    <location>
        <begin position="196"/>
        <end position="350"/>
    </location>
</feature>
<gene>
    <name evidence="3" type="ORF">ACFQEY_14840</name>
</gene>
<dbReference type="PANTHER" id="PTHR45947">
    <property type="entry name" value="SULFOQUINOVOSYL TRANSFERASE SQD2"/>
    <property type="match status" value="1"/>
</dbReference>
<evidence type="ECO:0000259" key="1">
    <source>
        <dbReference type="Pfam" id="PF00534"/>
    </source>
</evidence>
<feature type="domain" description="Glycosyltransferase subfamily 4-like N-terminal" evidence="2">
    <location>
        <begin position="16"/>
        <end position="163"/>
    </location>
</feature>
<accession>A0ABD5ULP1</accession>
<dbReference type="CDD" id="cd03801">
    <property type="entry name" value="GT4_PimA-like"/>
    <property type="match status" value="1"/>
</dbReference>
<name>A0ABD5ULP1_9EURY</name>
<evidence type="ECO:0000313" key="3">
    <source>
        <dbReference type="EMBL" id="MFC6890274.1"/>
    </source>
</evidence>
<protein>
    <submittedName>
        <fullName evidence="3">Glycosyltransferase family 4 protein</fullName>
        <ecNumber evidence="3">2.4.-.-</ecNumber>
    </submittedName>
</protein>
<dbReference type="Pfam" id="PF00534">
    <property type="entry name" value="Glycos_transf_1"/>
    <property type="match status" value="1"/>
</dbReference>
<dbReference type="SUPFAM" id="SSF53756">
    <property type="entry name" value="UDP-Glycosyltransferase/glycogen phosphorylase"/>
    <property type="match status" value="1"/>
</dbReference>
<proteinExistence type="predicted"/>
<dbReference type="Pfam" id="PF13439">
    <property type="entry name" value="Glyco_transf_4"/>
    <property type="match status" value="1"/>
</dbReference>
<dbReference type="PANTHER" id="PTHR45947:SF3">
    <property type="entry name" value="SULFOQUINOVOSYL TRANSFERASE SQD2"/>
    <property type="match status" value="1"/>
</dbReference>
<keyword evidence="4" id="KW-1185">Reference proteome</keyword>
<reference evidence="3 4" key="1">
    <citation type="journal article" date="2019" name="Int. J. Syst. Evol. Microbiol.">
        <title>The Global Catalogue of Microorganisms (GCM) 10K type strain sequencing project: providing services to taxonomists for standard genome sequencing and annotation.</title>
        <authorList>
            <consortium name="The Broad Institute Genomics Platform"/>
            <consortium name="The Broad Institute Genome Sequencing Center for Infectious Disease"/>
            <person name="Wu L."/>
            <person name="Ma J."/>
        </authorList>
    </citation>
    <scope>NUCLEOTIDE SEQUENCE [LARGE SCALE GENOMIC DNA]</scope>
    <source>
        <strain evidence="3 4">Y73</strain>
    </source>
</reference>
<evidence type="ECO:0000259" key="2">
    <source>
        <dbReference type="Pfam" id="PF13439"/>
    </source>
</evidence>
<evidence type="ECO:0000313" key="4">
    <source>
        <dbReference type="Proteomes" id="UP001596333"/>
    </source>
</evidence>
<sequence length="377" mass="41822">MSEAPNLTYLISGLEIGGAEIGMARLLDGIPEDELDVTVVALDGGERTVVPDIPDHVDLVDLRIENKLFVHKLSPLIPILRETDILLGSIYHAEIVARLFDLVIPVDTLLTWAHNTQFKTMMRRWVDKFTIGRCDAVLADSEAVATMLVERQGVDPEKIWTVPIAGLSIDEYDRPSVLLQSLDYSVVGGGPLEHIGEGTIVIGTVGTLSAAKNHDAILEVASRLTDRKVHFAIAGDGPRREELVDEAVERGLANISFLGRIDSVPEFLSAVDIYFQPSHYEGLCITVLEAMAARKPIIASTAGEIPRNVRDGKEGFIADPEDIEAYVEAIETLLDDPKLRSQFGESSRQRVVERYSQETLVERFWDVLEKTYFFDDR</sequence>
<organism evidence="3 4">
    <name type="scientific">Halorubrum trueperi</name>
    <dbReference type="NCBI Taxonomy" id="2004704"/>
    <lineage>
        <taxon>Archaea</taxon>
        <taxon>Methanobacteriati</taxon>
        <taxon>Methanobacteriota</taxon>
        <taxon>Stenosarchaea group</taxon>
        <taxon>Halobacteria</taxon>
        <taxon>Halobacteriales</taxon>
        <taxon>Haloferacaceae</taxon>
        <taxon>Halorubrum</taxon>
    </lineage>
</organism>
<dbReference type="Gene3D" id="3.40.50.2000">
    <property type="entry name" value="Glycogen Phosphorylase B"/>
    <property type="match status" value="2"/>
</dbReference>
<comment type="caution">
    <text evidence="3">The sequence shown here is derived from an EMBL/GenBank/DDBJ whole genome shotgun (WGS) entry which is preliminary data.</text>
</comment>
<dbReference type="RefSeq" id="WP_379770004.1">
    <property type="nucleotide sequence ID" value="NZ_JBHSXI010000021.1"/>
</dbReference>
<keyword evidence="3" id="KW-0328">Glycosyltransferase</keyword>
<dbReference type="AlphaFoldDB" id="A0ABD5ULP1"/>
<dbReference type="EC" id="2.4.-.-" evidence="3"/>
<dbReference type="EMBL" id="JBHSXI010000021">
    <property type="protein sequence ID" value="MFC6890274.1"/>
    <property type="molecule type" value="Genomic_DNA"/>
</dbReference>
<dbReference type="InterPro" id="IPR001296">
    <property type="entry name" value="Glyco_trans_1"/>
</dbReference>
<dbReference type="GO" id="GO:0016757">
    <property type="term" value="F:glycosyltransferase activity"/>
    <property type="evidence" value="ECO:0007669"/>
    <property type="project" value="UniProtKB-KW"/>
</dbReference>